<keyword evidence="3 9" id="KW-0031">Aminopeptidase</keyword>
<dbReference type="Gene3D" id="2.30.250.10">
    <property type="entry name" value="Aminopeptidase i, Domain 2"/>
    <property type="match status" value="1"/>
</dbReference>
<evidence type="ECO:0000256" key="3">
    <source>
        <dbReference type="ARBA" id="ARBA00022438"/>
    </source>
</evidence>
<evidence type="ECO:0000256" key="9">
    <source>
        <dbReference type="RuleBase" id="RU004386"/>
    </source>
</evidence>
<dbReference type="GO" id="GO:0006508">
    <property type="term" value="P:proteolysis"/>
    <property type="evidence" value="ECO:0007669"/>
    <property type="project" value="UniProtKB-KW"/>
</dbReference>
<dbReference type="GO" id="GO:0004177">
    <property type="term" value="F:aminopeptidase activity"/>
    <property type="evidence" value="ECO:0007669"/>
    <property type="project" value="UniProtKB-KW"/>
</dbReference>
<protein>
    <recommendedName>
        <fullName evidence="10">M18 family aminopeptidase</fullName>
        <ecNumber evidence="10">3.4.11.-</ecNumber>
    </recommendedName>
</protein>
<dbReference type="SUPFAM" id="SSF101821">
    <property type="entry name" value="Aminopeptidase/glucanase lid domain"/>
    <property type="match status" value="1"/>
</dbReference>
<evidence type="ECO:0000313" key="12">
    <source>
        <dbReference type="Proteomes" id="UP000306888"/>
    </source>
</evidence>
<evidence type="ECO:0000256" key="6">
    <source>
        <dbReference type="ARBA" id="ARBA00022801"/>
    </source>
</evidence>
<dbReference type="RefSeq" id="WP_136006441.1">
    <property type="nucleotide sequence ID" value="NZ_SRYR01000003.1"/>
</dbReference>
<dbReference type="GO" id="GO:0008270">
    <property type="term" value="F:zinc ion binding"/>
    <property type="evidence" value="ECO:0007669"/>
    <property type="project" value="InterPro"/>
</dbReference>
<evidence type="ECO:0000256" key="4">
    <source>
        <dbReference type="ARBA" id="ARBA00022670"/>
    </source>
</evidence>
<dbReference type="FunFam" id="2.30.250.10:FF:000003">
    <property type="entry name" value="Probable M18 family aminopeptidase 2"/>
    <property type="match status" value="1"/>
</dbReference>
<dbReference type="EC" id="3.4.11.-" evidence="10"/>
<keyword evidence="12" id="KW-1185">Reference proteome</keyword>
<dbReference type="AlphaFoldDB" id="A0A4S2DMI1"/>
<sequence length="431" mass="47234">MEKELALDLIDFLYTSPTAYHSVKTVKERLDSNGFSEVKESDKWDLQKDGKYYVIKNDSALIAFTVGNGELEEDGFKLIGAHTDSPGFRIKANPEMVAEGKYLKLNTEVYGGPLLYTWFDRPLGIAGKVSLKGKSPLKPEVKLVNINKPLLIIPSVAIHMNRSVNEGFAVNKQKDALPLLALINEKFEKNNYLVNAIAKELNVEAESILGFDLGLYEIEKGSLTGINEEFISAGRLDDMWMVYAGIKALIDSKSNKSTKVMVCMDNEEIGSLTPQGANSALLLNILERIALALGKDREELHRALANSIMISADLAHAVHPNAEEKHDPTNRPVLGNGPVLKTAASGSYSTDSYNAAIFEGLCSAANVPYQKFFNRSDVRGGTTIGPITSSLLTIPVMDMGAPLLSMHSIRELATVIDNVYSVKLFTEFFNA</sequence>
<gene>
    <name evidence="11" type="ORF">E5347_08615</name>
</gene>
<reference evidence="11 12" key="1">
    <citation type="submission" date="2019-04" db="EMBL/GenBank/DDBJ databases">
        <title>Microbes associate with the intestines of laboratory mice.</title>
        <authorList>
            <person name="Navarre W."/>
            <person name="Wong E."/>
            <person name="Huang K."/>
            <person name="Tropini C."/>
            <person name="Ng K."/>
            <person name="Yu B."/>
        </authorList>
    </citation>
    <scope>NUCLEOTIDE SEQUENCE [LARGE SCALE GENOMIC DNA]</scope>
    <source>
        <strain evidence="11 12">NM50_B9-20</strain>
    </source>
</reference>
<dbReference type="PRINTS" id="PR00932">
    <property type="entry name" value="AMINO1PTASE"/>
</dbReference>
<comment type="similarity">
    <text evidence="2 9">Belongs to the peptidase M18 family.</text>
</comment>
<dbReference type="NCBIfam" id="NF002759">
    <property type="entry name" value="PRK02813.1"/>
    <property type="match status" value="1"/>
</dbReference>
<dbReference type="GO" id="GO:0005737">
    <property type="term" value="C:cytoplasm"/>
    <property type="evidence" value="ECO:0007669"/>
    <property type="project" value="UniProtKB-ARBA"/>
</dbReference>
<keyword evidence="4 9" id="KW-0645">Protease</keyword>
<comment type="caution">
    <text evidence="11">The sequence shown here is derived from an EMBL/GenBank/DDBJ whole genome shotgun (WGS) entry which is preliminary data.</text>
</comment>
<dbReference type="Gene3D" id="3.40.630.10">
    <property type="entry name" value="Zn peptidases"/>
    <property type="match status" value="1"/>
</dbReference>
<keyword evidence="6 9" id="KW-0378">Hydrolase</keyword>
<dbReference type="GO" id="GO:0008237">
    <property type="term" value="F:metallopeptidase activity"/>
    <property type="evidence" value="ECO:0007669"/>
    <property type="project" value="UniProtKB-KW"/>
</dbReference>
<comment type="cofactor">
    <cofactor evidence="1 10">
        <name>Zn(2+)</name>
        <dbReference type="ChEBI" id="CHEBI:29105"/>
    </cofactor>
</comment>
<name>A0A4S2DMI1_9CLOT</name>
<dbReference type="PANTHER" id="PTHR28570">
    <property type="entry name" value="ASPARTYL AMINOPEPTIDASE"/>
    <property type="match status" value="1"/>
</dbReference>
<proteinExistence type="inferred from homology"/>
<dbReference type="SUPFAM" id="SSF53187">
    <property type="entry name" value="Zn-dependent exopeptidases"/>
    <property type="match status" value="1"/>
</dbReference>
<accession>A0A4S2DMI1</accession>
<dbReference type="InterPro" id="IPR001948">
    <property type="entry name" value="Peptidase_M18"/>
</dbReference>
<dbReference type="PANTHER" id="PTHR28570:SF3">
    <property type="entry name" value="ASPARTYL AMINOPEPTIDASE"/>
    <property type="match status" value="1"/>
</dbReference>
<dbReference type="InterPro" id="IPR023358">
    <property type="entry name" value="Peptidase_M18_dom2"/>
</dbReference>
<evidence type="ECO:0000256" key="5">
    <source>
        <dbReference type="ARBA" id="ARBA00022723"/>
    </source>
</evidence>
<evidence type="ECO:0000256" key="7">
    <source>
        <dbReference type="ARBA" id="ARBA00022833"/>
    </source>
</evidence>
<dbReference type="Pfam" id="PF02127">
    <property type="entry name" value="Peptidase_M18"/>
    <property type="match status" value="1"/>
</dbReference>
<evidence type="ECO:0000256" key="2">
    <source>
        <dbReference type="ARBA" id="ARBA00008290"/>
    </source>
</evidence>
<evidence type="ECO:0000256" key="1">
    <source>
        <dbReference type="ARBA" id="ARBA00001947"/>
    </source>
</evidence>
<evidence type="ECO:0000313" key="11">
    <source>
        <dbReference type="EMBL" id="TGY42273.1"/>
    </source>
</evidence>
<dbReference type="Proteomes" id="UP000306888">
    <property type="component" value="Unassembled WGS sequence"/>
</dbReference>
<dbReference type="OrthoDB" id="9764268at2"/>
<keyword evidence="7 9" id="KW-0862">Zinc</keyword>
<dbReference type="CDD" id="cd05658">
    <property type="entry name" value="M18_DAP"/>
    <property type="match status" value="1"/>
</dbReference>
<dbReference type="EMBL" id="SRYR01000003">
    <property type="protein sequence ID" value="TGY42273.1"/>
    <property type="molecule type" value="Genomic_DNA"/>
</dbReference>
<keyword evidence="8 9" id="KW-0482">Metalloprotease</keyword>
<organism evidence="11 12">
    <name type="scientific">Clostridium sartagoforme</name>
    <dbReference type="NCBI Taxonomy" id="84031"/>
    <lineage>
        <taxon>Bacteria</taxon>
        <taxon>Bacillati</taxon>
        <taxon>Bacillota</taxon>
        <taxon>Clostridia</taxon>
        <taxon>Eubacteriales</taxon>
        <taxon>Clostridiaceae</taxon>
        <taxon>Clostridium</taxon>
    </lineage>
</organism>
<evidence type="ECO:0000256" key="8">
    <source>
        <dbReference type="ARBA" id="ARBA00023049"/>
    </source>
</evidence>
<evidence type="ECO:0000256" key="10">
    <source>
        <dbReference type="RuleBase" id="RU004387"/>
    </source>
</evidence>
<keyword evidence="5 9" id="KW-0479">Metal-binding</keyword>